<protein>
    <recommendedName>
        <fullName evidence="3">Sulfur carrier protein FdhD</fullName>
    </recommendedName>
</protein>
<keyword evidence="1 3" id="KW-0963">Cytoplasm</keyword>
<accession>A0A841JLV6</accession>
<proteinExistence type="inferred from homology"/>
<comment type="subcellular location">
    <subcellularLocation>
        <location evidence="3">Cytoplasm</location>
    </subcellularLocation>
</comment>
<dbReference type="PIRSF" id="PIRSF015626">
    <property type="entry name" value="FdhD"/>
    <property type="match status" value="1"/>
</dbReference>
<gene>
    <name evidence="3" type="primary">fdhD</name>
    <name evidence="4" type="ORF">HDF22_003024</name>
</gene>
<dbReference type="Gene3D" id="3.10.20.10">
    <property type="match status" value="1"/>
</dbReference>
<feature type="binding site" evidence="3">
    <location>
        <begin position="265"/>
        <end position="270"/>
    </location>
    <ligand>
        <name>Mo-bis(molybdopterin guanine dinucleotide)</name>
        <dbReference type="ChEBI" id="CHEBI:60539"/>
    </ligand>
</feature>
<dbReference type="InterPro" id="IPR003786">
    <property type="entry name" value="FdhD"/>
</dbReference>
<comment type="caution">
    <text evidence="4">The sequence shown here is derived from an EMBL/GenBank/DDBJ whole genome shotgun (WGS) entry which is preliminary data.</text>
</comment>
<sequence length="296" mass="32495">MAANSTHKTRVIKVNAAEVASAIDVLAIEEPLEIRLEHGPDGQRQVQNISVTMRTPGHDAELANGFLFTEGIIKNSEDIAKTEHCFIACAEDKENVIQVSLAPDIVPHLQNAERNFYTTSSCGVCGKGSINAIRTVSSFVVEPWDSDTIQSSVLYQLPVILRKHQRIFEDTGGLHASALFTTMGELLLLREDVGRHNALDKLIGAALNYNWLPLRQTILLLSGRASFELIQKAAMAGINIIASVGAPSSLAVQLAQEFNITLIGFLRDERFNVYTAAHRVQIPRYETIMSAAHKPE</sequence>
<dbReference type="Gene3D" id="3.40.140.10">
    <property type="entry name" value="Cytidine Deaminase, domain 2"/>
    <property type="match status" value="1"/>
</dbReference>
<feature type="active site" description="Cysteine persulfide intermediate" evidence="3">
    <location>
        <position position="122"/>
    </location>
</feature>
<dbReference type="GO" id="GO:0097163">
    <property type="term" value="F:sulfur carrier activity"/>
    <property type="evidence" value="ECO:0007669"/>
    <property type="project" value="UniProtKB-UniRule"/>
</dbReference>
<evidence type="ECO:0000313" key="5">
    <source>
        <dbReference type="Proteomes" id="UP000548326"/>
    </source>
</evidence>
<dbReference type="SUPFAM" id="SSF53927">
    <property type="entry name" value="Cytidine deaminase-like"/>
    <property type="match status" value="1"/>
</dbReference>
<evidence type="ECO:0000256" key="2">
    <source>
        <dbReference type="ARBA" id="ARBA00023150"/>
    </source>
</evidence>
<evidence type="ECO:0000313" key="4">
    <source>
        <dbReference type="EMBL" id="MBB6128901.1"/>
    </source>
</evidence>
<dbReference type="InterPro" id="IPR016193">
    <property type="entry name" value="Cytidine_deaminase-like"/>
</dbReference>
<comment type="similarity">
    <text evidence="3">Belongs to the FdhD family.</text>
</comment>
<keyword evidence="2 3" id="KW-0501">Molybdenum cofactor biosynthesis</keyword>
<dbReference type="EMBL" id="JACHCA010000007">
    <property type="protein sequence ID" value="MBB6128901.1"/>
    <property type="molecule type" value="Genomic_DNA"/>
</dbReference>
<dbReference type="PANTHER" id="PTHR30592">
    <property type="entry name" value="FORMATE DEHYDROGENASE"/>
    <property type="match status" value="1"/>
</dbReference>
<dbReference type="Proteomes" id="UP000548326">
    <property type="component" value="Unassembled WGS sequence"/>
</dbReference>
<dbReference type="NCBIfam" id="TIGR00129">
    <property type="entry name" value="fdhD_narQ"/>
    <property type="match status" value="1"/>
</dbReference>
<name>A0A841JLV6_9SPHI</name>
<dbReference type="GO" id="GO:0005737">
    <property type="term" value="C:cytoplasm"/>
    <property type="evidence" value="ECO:0007669"/>
    <property type="project" value="UniProtKB-SubCell"/>
</dbReference>
<dbReference type="RefSeq" id="WP_183588210.1">
    <property type="nucleotide sequence ID" value="NZ_JACHCA010000007.1"/>
</dbReference>
<comment type="function">
    <text evidence="3">Required for formate dehydrogenase (FDH) activity. Acts as a sulfur carrier protein that transfers sulfur from IscS to the molybdenum cofactor prior to its insertion into FDH.</text>
</comment>
<evidence type="ECO:0000256" key="1">
    <source>
        <dbReference type="ARBA" id="ARBA00022490"/>
    </source>
</evidence>
<dbReference type="PANTHER" id="PTHR30592:SF1">
    <property type="entry name" value="SULFUR CARRIER PROTEIN FDHD"/>
    <property type="match status" value="1"/>
</dbReference>
<dbReference type="AlphaFoldDB" id="A0A841JLV6"/>
<dbReference type="GO" id="GO:0016783">
    <property type="term" value="F:sulfurtransferase activity"/>
    <property type="evidence" value="ECO:0007669"/>
    <property type="project" value="InterPro"/>
</dbReference>
<dbReference type="Pfam" id="PF02634">
    <property type="entry name" value="FdhD-NarQ"/>
    <property type="match status" value="1"/>
</dbReference>
<dbReference type="GO" id="GO:0006777">
    <property type="term" value="P:Mo-molybdopterin cofactor biosynthetic process"/>
    <property type="evidence" value="ECO:0007669"/>
    <property type="project" value="UniProtKB-UniRule"/>
</dbReference>
<organism evidence="4 5">
    <name type="scientific">Mucilaginibacter lappiensis</name>
    <dbReference type="NCBI Taxonomy" id="354630"/>
    <lineage>
        <taxon>Bacteria</taxon>
        <taxon>Pseudomonadati</taxon>
        <taxon>Bacteroidota</taxon>
        <taxon>Sphingobacteriia</taxon>
        <taxon>Sphingobacteriales</taxon>
        <taxon>Sphingobacteriaceae</taxon>
        <taxon>Mucilaginibacter</taxon>
    </lineage>
</organism>
<evidence type="ECO:0000256" key="3">
    <source>
        <dbReference type="HAMAP-Rule" id="MF_00187"/>
    </source>
</evidence>
<dbReference type="NCBIfam" id="NF001943">
    <property type="entry name" value="PRK00724.1-2"/>
    <property type="match status" value="1"/>
</dbReference>
<dbReference type="HAMAP" id="MF_00187">
    <property type="entry name" value="FdhD"/>
    <property type="match status" value="1"/>
</dbReference>
<reference evidence="4 5" key="1">
    <citation type="submission" date="2020-08" db="EMBL/GenBank/DDBJ databases">
        <title>Genomic Encyclopedia of Type Strains, Phase IV (KMG-V): Genome sequencing to study the core and pangenomes of soil and plant-associated prokaryotes.</title>
        <authorList>
            <person name="Whitman W."/>
        </authorList>
    </citation>
    <scope>NUCLEOTIDE SEQUENCE [LARGE SCALE GENOMIC DNA]</scope>
    <source>
        <strain evidence="4 5">MP601</strain>
    </source>
</reference>